<protein>
    <recommendedName>
        <fullName evidence="3">Fibronectin type-III domain-containing protein</fullName>
    </recommendedName>
</protein>
<sequence length="104" mass="11395">MNMLPSGVWKLLPRMNQTCPEVPTTEQAYSKQSNSTAMEFTEMFGASGYILQAKFEVGEFFSETMVTSSPGTVLQLQPYTDYTLSVMSVNSGGHTVKVLTDLPG</sequence>
<dbReference type="InterPro" id="IPR036116">
    <property type="entry name" value="FN3_sf"/>
</dbReference>
<evidence type="ECO:0000313" key="2">
    <source>
        <dbReference type="Proteomes" id="UP000694557"/>
    </source>
</evidence>
<dbReference type="AlphaFoldDB" id="A0A8C7JI51"/>
<dbReference type="SUPFAM" id="SSF49265">
    <property type="entry name" value="Fibronectin type III"/>
    <property type="match status" value="1"/>
</dbReference>
<keyword evidence="2" id="KW-1185">Reference proteome</keyword>
<proteinExistence type="predicted"/>
<organism evidence="1 2">
    <name type="scientific">Oncorhynchus kisutch</name>
    <name type="common">Coho salmon</name>
    <name type="synonym">Salmo kisutch</name>
    <dbReference type="NCBI Taxonomy" id="8019"/>
    <lineage>
        <taxon>Eukaryota</taxon>
        <taxon>Metazoa</taxon>
        <taxon>Chordata</taxon>
        <taxon>Craniata</taxon>
        <taxon>Vertebrata</taxon>
        <taxon>Euteleostomi</taxon>
        <taxon>Actinopterygii</taxon>
        <taxon>Neopterygii</taxon>
        <taxon>Teleostei</taxon>
        <taxon>Protacanthopterygii</taxon>
        <taxon>Salmoniformes</taxon>
        <taxon>Salmonidae</taxon>
        <taxon>Salmoninae</taxon>
        <taxon>Oncorhynchus</taxon>
    </lineage>
</organism>
<reference evidence="1" key="1">
    <citation type="submission" date="2025-08" db="UniProtKB">
        <authorList>
            <consortium name="Ensembl"/>
        </authorList>
    </citation>
    <scope>IDENTIFICATION</scope>
</reference>
<dbReference type="PANTHER" id="PTHR47135">
    <property type="entry name" value="FIBRONECTIN TYPE III DOMAIN-CONTAINING PROTEIN 7"/>
    <property type="match status" value="1"/>
</dbReference>
<evidence type="ECO:0008006" key="3">
    <source>
        <dbReference type="Google" id="ProtNLM"/>
    </source>
</evidence>
<accession>A0A8C7JI51</accession>
<evidence type="ECO:0000313" key="1">
    <source>
        <dbReference type="Ensembl" id="ENSOKIP00005088634.1"/>
    </source>
</evidence>
<dbReference type="PANTHER" id="PTHR47135:SF1">
    <property type="entry name" value="FIBRONECTIN TYPE III DOMAIN-CONTAINING PROTEIN 7"/>
    <property type="match status" value="1"/>
</dbReference>
<reference evidence="1" key="2">
    <citation type="submission" date="2025-09" db="UniProtKB">
        <authorList>
            <consortium name="Ensembl"/>
        </authorList>
    </citation>
    <scope>IDENTIFICATION</scope>
</reference>
<dbReference type="Proteomes" id="UP000694557">
    <property type="component" value="Unassembled WGS sequence"/>
</dbReference>
<name>A0A8C7JI51_ONCKI</name>
<dbReference type="Ensembl" id="ENSOKIT00005094738.1">
    <property type="protein sequence ID" value="ENSOKIP00005088634.1"/>
    <property type="gene ID" value="ENSOKIG00005038670.1"/>
</dbReference>